<dbReference type="AlphaFoldDB" id="A0A0L0DDB9"/>
<dbReference type="Proteomes" id="UP000054408">
    <property type="component" value="Unassembled WGS sequence"/>
</dbReference>
<protein>
    <recommendedName>
        <fullName evidence="3">DUF4050 domain-containing protein</fullName>
    </recommendedName>
</protein>
<evidence type="ECO:0000313" key="2">
    <source>
        <dbReference type="Proteomes" id="UP000054408"/>
    </source>
</evidence>
<organism evidence="1 2">
    <name type="scientific">Thecamonas trahens ATCC 50062</name>
    <dbReference type="NCBI Taxonomy" id="461836"/>
    <lineage>
        <taxon>Eukaryota</taxon>
        <taxon>Apusozoa</taxon>
        <taxon>Apusomonadida</taxon>
        <taxon>Apusomonadidae</taxon>
        <taxon>Thecamonas</taxon>
    </lineage>
</organism>
<name>A0A0L0DDB9_THETB</name>
<dbReference type="EMBL" id="GL349459">
    <property type="protein sequence ID" value="KNC50076.1"/>
    <property type="molecule type" value="Genomic_DNA"/>
</dbReference>
<sequence>MSNLGYEPPYEVEVNEQWTNERLLKWREDRNAFVASAAGPRPQLREVDYDAVHDGLISRSGALGEPTPLPSLLHILNEMWEEDGMM</sequence>
<keyword evidence="2" id="KW-1185">Reference proteome</keyword>
<dbReference type="GeneID" id="25565161"/>
<accession>A0A0L0DDB9</accession>
<gene>
    <name evidence="1" type="ORF">AMSG_05840</name>
</gene>
<reference evidence="1 2" key="1">
    <citation type="submission" date="2010-05" db="EMBL/GenBank/DDBJ databases">
        <title>The Genome Sequence of Thecamonas trahens ATCC 50062.</title>
        <authorList>
            <consortium name="The Broad Institute Genome Sequencing Platform"/>
            <person name="Russ C."/>
            <person name="Cuomo C."/>
            <person name="Shea T."/>
            <person name="Young S.K."/>
            <person name="Zeng Q."/>
            <person name="Koehrsen M."/>
            <person name="Haas B."/>
            <person name="Borodovsky M."/>
            <person name="Guigo R."/>
            <person name="Alvarado L."/>
            <person name="Berlin A."/>
            <person name="Bochicchio J."/>
            <person name="Borenstein D."/>
            <person name="Chapman S."/>
            <person name="Chen Z."/>
            <person name="Freedman E."/>
            <person name="Gellesch M."/>
            <person name="Goldberg J."/>
            <person name="Griggs A."/>
            <person name="Gujja S."/>
            <person name="Heilman E."/>
            <person name="Heiman D."/>
            <person name="Hepburn T."/>
            <person name="Howarth C."/>
            <person name="Jen D."/>
            <person name="Larson L."/>
            <person name="Mehta T."/>
            <person name="Park D."/>
            <person name="Pearson M."/>
            <person name="Roberts A."/>
            <person name="Saif S."/>
            <person name="Shenoy N."/>
            <person name="Sisk P."/>
            <person name="Stolte C."/>
            <person name="Sykes S."/>
            <person name="Thomson T."/>
            <person name="Walk T."/>
            <person name="White J."/>
            <person name="Yandava C."/>
            <person name="Burger G."/>
            <person name="Gray M.W."/>
            <person name="Holland P.W.H."/>
            <person name="King N."/>
            <person name="Lang F.B.F."/>
            <person name="Roger A.J."/>
            <person name="Ruiz-Trillo I."/>
            <person name="Lander E."/>
            <person name="Nusbaum C."/>
        </authorList>
    </citation>
    <scope>NUCLEOTIDE SEQUENCE [LARGE SCALE GENOMIC DNA]</scope>
    <source>
        <strain evidence="1 2">ATCC 50062</strain>
    </source>
</reference>
<proteinExistence type="predicted"/>
<dbReference type="RefSeq" id="XP_013757240.1">
    <property type="nucleotide sequence ID" value="XM_013901786.1"/>
</dbReference>
<evidence type="ECO:0000313" key="1">
    <source>
        <dbReference type="EMBL" id="KNC50076.1"/>
    </source>
</evidence>
<evidence type="ECO:0008006" key="3">
    <source>
        <dbReference type="Google" id="ProtNLM"/>
    </source>
</evidence>